<dbReference type="InterPro" id="IPR036390">
    <property type="entry name" value="WH_DNA-bd_sf"/>
</dbReference>
<dbReference type="InterPro" id="IPR000847">
    <property type="entry name" value="LysR_HTH_N"/>
</dbReference>
<dbReference type="Pfam" id="PF03466">
    <property type="entry name" value="LysR_substrate"/>
    <property type="match status" value="1"/>
</dbReference>
<name>A0ABV9MEP6_9BACL</name>
<evidence type="ECO:0000256" key="2">
    <source>
        <dbReference type="ARBA" id="ARBA00023015"/>
    </source>
</evidence>
<sequence>MDHKLEIFVTTAEQKSFTRAAELLHMTPSAISLSIKALEKKLGVRLFDRSNKYVQLTAAGQVTYGQAKEILLKYDQLKLALTELEPSTAMPLSIGAAYTFGEYFLPGIIYAFNKRHPNVTPNITIHNSKTIIEQTHKQELDIGFIVEGEASGTEVDIELFTEEEMVIIAQPNHPIIRNKHVDRHLLEAETWIIREPGSGTRDVTDKLFAQLGISPKKVMSFGSSQTIKESVALGLGISYLSESTVKSETNAGTIGAICLSDFPNKSRFHYITHRSSFHTKATQLFLDFLKSYVMDEKVSVHTKKRLSGK</sequence>
<keyword evidence="7" id="KW-1185">Reference proteome</keyword>
<dbReference type="InterPro" id="IPR036388">
    <property type="entry name" value="WH-like_DNA-bd_sf"/>
</dbReference>
<proteinExistence type="inferred from homology"/>
<evidence type="ECO:0000313" key="6">
    <source>
        <dbReference type="EMBL" id="MFC4713588.1"/>
    </source>
</evidence>
<dbReference type="InterPro" id="IPR005119">
    <property type="entry name" value="LysR_subst-bd"/>
</dbReference>
<dbReference type="Gene3D" id="1.10.10.10">
    <property type="entry name" value="Winged helix-like DNA-binding domain superfamily/Winged helix DNA-binding domain"/>
    <property type="match status" value="1"/>
</dbReference>
<accession>A0ABV9MEP6</accession>
<dbReference type="SUPFAM" id="SSF46785">
    <property type="entry name" value="Winged helix' DNA-binding domain"/>
    <property type="match status" value="1"/>
</dbReference>
<gene>
    <name evidence="6" type="ORF">ACFO5U_11970</name>
</gene>
<dbReference type="Pfam" id="PF00126">
    <property type="entry name" value="HTH_1"/>
    <property type="match status" value="1"/>
</dbReference>
<keyword evidence="3" id="KW-0238">DNA-binding</keyword>
<dbReference type="EMBL" id="JBHSGL010000005">
    <property type="protein sequence ID" value="MFC4713588.1"/>
    <property type="molecule type" value="Genomic_DNA"/>
</dbReference>
<keyword evidence="4" id="KW-0804">Transcription</keyword>
<reference evidence="7" key="1">
    <citation type="journal article" date="2019" name="Int. J. Syst. Evol. Microbiol.">
        <title>The Global Catalogue of Microorganisms (GCM) 10K type strain sequencing project: providing services to taxonomists for standard genome sequencing and annotation.</title>
        <authorList>
            <consortium name="The Broad Institute Genomics Platform"/>
            <consortium name="The Broad Institute Genome Sequencing Center for Infectious Disease"/>
            <person name="Wu L."/>
            <person name="Ma J."/>
        </authorList>
    </citation>
    <scope>NUCLEOTIDE SEQUENCE [LARGE SCALE GENOMIC DNA]</scope>
    <source>
        <strain evidence="7">CGMCC 1.12151</strain>
    </source>
</reference>
<dbReference type="CDD" id="cd08420">
    <property type="entry name" value="PBP2_CysL_like"/>
    <property type="match status" value="1"/>
</dbReference>
<organism evidence="6 7">
    <name type="scientific">Planococcus dechangensis</name>
    <dbReference type="NCBI Taxonomy" id="1176255"/>
    <lineage>
        <taxon>Bacteria</taxon>
        <taxon>Bacillati</taxon>
        <taxon>Bacillota</taxon>
        <taxon>Bacilli</taxon>
        <taxon>Bacillales</taxon>
        <taxon>Caryophanaceae</taxon>
        <taxon>Planococcus</taxon>
    </lineage>
</organism>
<dbReference type="PANTHER" id="PTHR30126:SF39">
    <property type="entry name" value="HTH-TYPE TRANSCRIPTIONAL REGULATOR CYSL"/>
    <property type="match status" value="1"/>
</dbReference>
<dbReference type="Gene3D" id="3.40.190.290">
    <property type="match status" value="1"/>
</dbReference>
<dbReference type="PRINTS" id="PR00039">
    <property type="entry name" value="HTHLYSR"/>
</dbReference>
<keyword evidence="2" id="KW-0805">Transcription regulation</keyword>
<evidence type="ECO:0000256" key="4">
    <source>
        <dbReference type="ARBA" id="ARBA00023163"/>
    </source>
</evidence>
<dbReference type="PROSITE" id="PS50931">
    <property type="entry name" value="HTH_LYSR"/>
    <property type="match status" value="1"/>
</dbReference>
<dbReference type="SUPFAM" id="SSF53850">
    <property type="entry name" value="Periplasmic binding protein-like II"/>
    <property type="match status" value="1"/>
</dbReference>
<protein>
    <submittedName>
        <fullName evidence="6">LysR family transcriptional regulator</fullName>
    </submittedName>
</protein>
<dbReference type="Proteomes" id="UP001595932">
    <property type="component" value="Unassembled WGS sequence"/>
</dbReference>
<evidence type="ECO:0000256" key="1">
    <source>
        <dbReference type="ARBA" id="ARBA00009437"/>
    </source>
</evidence>
<dbReference type="RefSeq" id="WP_377279292.1">
    <property type="nucleotide sequence ID" value="NZ_JBHSGL010000005.1"/>
</dbReference>
<feature type="domain" description="HTH lysR-type" evidence="5">
    <location>
        <begin position="1"/>
        <end position="57"/>
    </location>
</feature>
<evidence type="ECO:0000259" key="5">
    <source>
        <dbReference type="PROSITE" id="PS50931"/>
    </source>
</evidence>
<comment type="similarity">
    <text evidence="1">Belongs to the LysR transcriptional regulatory family.</text>
</comment>
<comment type="caution">
    <text evidence="6">The sequence shown here is derived from an EMBL/GenBank/DDBJ whole genome shotgun (WGS) entry which is preliminary data.</text>
</comment>
<evidence type="ECO:0000313" key="7">
    <source>
        <dbReference type="Proteomes" id="UP001595932"/>
    </source>
</evidence>
<dbReference type="PANTHER" id="PTHR30126">
    <property type="entry name" value="HTH-TYPE TRANSCRIPTIONAL REGULATOR"/>
    <property type="match status" value="1"/>
</dbReference>
<evidence type="ECO:0000256" key="3">
    <source>
        <dbReference type="ARBA" id="ARBA00023125"/>
    </source>
</evidence>